<sequence>MKQIAIAIVLCVGAWYFFVGGRKLDEPMVHDYYRKEARAISDRDADKLCKQLARNAVIESKTTMMGRTEEASHNREEACEAQRKTFETLRMVGDRMGAVLSFDYDYHIDSVEVAPDRKSAVVKGTSVLQMGDSAFQVKTSFTQRLERELGQMRLVHAQEASVVRLGGRGAMSQSEFFRK</sequence>
<keyword evidence="2" id="KW-1185">Reference proteome</keyword>
<gene>
    <name evidence="1" type="ORF">EJP69_12560</name>
</gene>
<organism evidence="1 2">
    <name type="scientific">Variovorax gossypii</name>
    <dbReference type="NCBI Taxonomy" id="1679495"/>
    <lineage>
        <taxon>Bacteria</taxon>
        <taxon>Pseudomonadati</taxon>
        <taxon>Pseudomonadota</taxon>
        <taxon>Betaproteobacteria</taxon>
        <taxon>Burkholderiales</taxon>
        <taxon>Comamonadaceae</taxon>
        <taxon>Variovorax</taxon>
    </lineage>
</organism>
<dbReference type="OrthoDB" id="8810923at2"/>
<proteinExistence type="predicted"/>
<accession>A0A431TNG4</accession>
<dbReference type="Proteomes" id="UP000267418">
    <property type="component" value="Unassembled WGS sequence"/>
</dbReference>
<comment type="caution">
    <text evidence="1">The sequence shown here is derived from an EMBL/GenBank/DDBJ whole genome shotgun (WGS) entry which is preliminary data.</text>
</comment>
<protein>
    <submittedName>
        <fullName evidence="1">Uncharacterized protein</fullName>
    </submittedName>
</protein>
<evidence type="ECO:0000313" key="2">
    <source>
        <dbReference type="Proteomes" id="UP000267418"/>
    </source>
</evidence>
<dbReference type="RefSeq" id="WP_093305701.1">
    <property type="nucleotide sequence ID" value="NZ_RXOE01000002.1"/>
</dbReference>
<dbReference type="Gene3D" id="3.10.450.50">
    <property type="match status" value="1"/>
</dbReference>
<dbReference type="EMBL" id="RXOE01000002">
    <property type="protein sequence ID" value="RTQ35210.1"/>
    <property type="molecule type" value="Genomic_DNA"/>
</dbReference>
<name>A0A431TNG4_9BURK</name>
<dbReference type="AlphaFoldDB" id="A0A431TNG4"/>
<evidence type="ECO:0000313" key="1">
    <source>
        <dbReference type="EMBL" id="RTQ35210.1"/>
    </source>
</evidence>
<reference evidence="1 2" key="1">
    <citation type="submission" date="2018-12" db="EMBL/GenBank/DDBJ databases">
        <title>The genome of Variovorax gossypii DSM 100435.</title>
        <authorList>
            <person name="Gao J."/>
            <person name="Sun J."/>
        </authorList>
    </citation>
    <scope>NUCLEOTIDE SEQUENCE [LARGE SCALE GENOMIC DNA]</scope>
    <source>
        <strain evidence="1 2">DSM 100435</strain>
    </source>
</reference>